<evidence type="ECO:0000256" key="2">
    <source>
        <dbReference type="ARBA" id="ARBA00022729"/>
    </source>
</evidence>
<dbReference type="AlphaFoldDB" id="A0A4Y7IL52"/>
<reference evidence="10 11" key="1">
    <citation type="journal article" date="2018" name="Science">
        <title>The opium poppy genome and morphinan production.</title>
        <authorList>
            <person name="Guo L."/>
            <person name="Winzer T."/>
            <person name="Yang X."/>
            <person name="Li Y."/>
            <person name="Ning Z."/>
            <person name="He Z."/>
            <person name="Teodor R."/>
            <person name="Lu Y."/>
            <person name="Bowser T.A."/>
            <person name="Graham I.A."/>
            <person name="Ye K."/>
        </authorList>
    </citation>
    <scope>NUCLEOTIDE SEQUENCE [LARGE SCALE GENOMIC DNA]</scope>
    <source>
        <strain evidence="11">cv. HN1</strain>
        <tissue evidence="10">Leaves</tissue>
    </source>
</reference>
<keyword evidence="4" id="KW-0442">Lipid degradation</keyword>
<evidence type="ECO:0000313" key="10">
    <source>
        <dbReference type="EMBL" id="RZC48510.1"/>
    </source>
</evidence>
<dbReference type="EMBL" id="CM010716">
    <property type="protein sequence ID" value="RZC48510.1"/>
    <property type="molecule type" value="Genomic_DNA"/>
</dbReference>
<dbReference type="InterPro" id="IPR029058">
    <property type="entry name" value="AB_hydrolase_fold"/>
</dbReference>
<name>A0A4Y7IL52_PAPSO</name>
<sequence>MGRRVMLMEIFSLYIFFSFMFNGFFLGKSDLSTKEVNLHRRLSNEGLCSQLIQPSGYPCSEHITQTKDGYILGIQRVSSSNGAVQANSGPPILLQHGLFQGGDAWFLNSPEQSLGFILADLGFDVWVGNVRGTRWSHGHISLSEKDEEFWDWSWQELALNDLVEMINYVYSVTSSKMYYVGHSQGTIMALAALSQTDIVKKVEAVALLCPISYLGHISAQFVLRAVGTHLDQMILAMGVHQLNFRSEVGVRLVNSICEGHIDCNDLLTSLTGKNCCFNNSHVDFYLEFEPHPSSAKNLNHLFQMIRKGKFGMYDYGLWGNIKRYGLFQPPAFDISSIPTSLRIWMGYGGNDALADVTDLEQTVNELKSRPELLYLENYGHIDFILSVNANEDVYSHMIDFFRIPEEASSSQQSRNCGRVRIGCQVNEIYWTGSAIKAGPLHLGAPM</sequence>
<evidence type="ECO:0000256" key="3">
    <source>
        <dbReference type="ARBA" id="ARBA00022801"/>
    </source>
</evidence>
<dbReference type="FunFam" id="3.40.50.1820:FF:000057">
    <property type="entry name" value="Lipase"/>
    <property type="match status" value="1"/>
</dbReference>
<dbReference type="PIRSF" id="PIRSF000862">
    <property type="entry name" value="Steryl_ester_lip"/>
    <property type="match status" value="1"/>
</dbReference>
<dbReference type="STRING" id="3469.A0A4Y7IL52"/>
<feature type="active site" description="Nucleophile" evidence="7">
    <location>
        <position position="183"/>
    </location>
</feature>
<dbReference type="OMA" id="IYQQSTP"/>
<dbReference type="PANTHER" id="PTHR11005">
    <property type="entry name" value="LYSOSOMAL ACID LIPASE-RELATED"/>
    <property type="match status" value="1"/>
</dbReference>
<keyword evidence="6" id="KW-0325">Glycoprotein</keyword>
<feature type="transmembrane region" description="Helical" evidence="8">
    <location>
        <begin position="7"/>
        <end position="27"/>
    </location>
</feature>
<organism evidence="10 11">
    <name type="scientific">Papaver somniferum</name>
    <name type="common">Opium poppy</name>
    <dbReference type="NCBI Taxonomy" id="3469"/>
    <lineage>
        <taxon>Eukaryota</taxon>
        <taxon>Viridiplantae</taxon>
        <taxon>Streptophyta</taxon>
        <taxon>Embryophyta</taxon>
        <taxon>Tracheophyta</taxon>
        <taxon>Spermatophyta</taxon>
        <taxon>Magnoliopsida</taxon>
        <taxon>Ranunculales</taxon>
        <taxon>Papaveraceae</taxon>
        <taxon>Papaveroideae</taxon>
        <taxon>Papaver</taxon>
    </lineage>
</organism>
<evidence type="ECO:0000313" key="11">
    <source>
        <dbReference type="Proteomes" id="UP000316621"/>
    </source>
</evidence>
<evidence type="ECO:0000256" key="7">
    <source>
        <dbReference type="PIRSR" id="PIRSR000862-1"/>
    </source>
</evidence>
<keyword evidence="5" id="KW-0443">Lipid metabolism</keyword>
<dbReference type="GO" id="GO:0016042">
    <property type="term" value="P:lipid catabolic process"/>
    <property type="evidence" value="ECO:0007669"/>
    <property type="project" value="UniProtKB-KW"/>
</dbReference>
<evidence type="ECO:0000256" key="1">
    <source>
        <dbReference type="ARBA" id="ARBA00010701"/>
    </source>
</evidence>
<dbReference type="Gramene" id="RZC48510">
    <property type="protein sequence ID" value="RZC48510"/>
    <property type="gene ID" value="C5167_016933"/>
</dbReference>
<keyword evidence="11" id="KW-1185">Reference proteome</keyword>
<evidence type="ECO:0000256" key="4">
    <source>
        <dbReference type="ARBA" id="ARBA00022963"/>
    </source>
</evidence>
<dbReference type="SUPFAM" id="SSF53474">
    <property type="entry name" value="alpha/beta-Hydrolases"/>
    <property type="match status" value="1"/>
</dbReference>
<proteinExistence type="inferred from homology"/>
<evidence type="ECO:0000256" key="8">
    <source>
        <dbReference type="SAM" id="Phobius"/>
    </source>
</evidence>
<protein>
    <recommendedName>
        <fullName evidence="9">Partial AB-hydrolase lipase domain-containing protein</fullName>
    </recommendedName>
</protein>
<keyword evidence="8" id="KW-1133">Transmembrane helix</keyword>
<dbReference type="Proteomes" id="UP000316621">
    <property type="component" value="Chromosome 2"/>
</dbReference>
<feature type="active site" description="Charge relay system" evidence="7">
    <location>
        <position position="380"/>
    </location>
</feature>
<dbReference type="Gene3D" id="3.40.50.1820">
    <property type="entry name" value="alpha/beta hydrolase"/>
    <property type="match status" value="1"/>
</dbReference>
<evidence type="ECO:0000256" key="5">
    <source>
        <dbReference type="ARBA" id="ARBA00023098"/>
    </source>
</evidence>
<evidence type="ECO:0000259" key="9">
    <source>
        <dbReference type="Pfam" id="PF04083"/>
    </source>
</evidence>
<gene>
    <name evidence="10" type="ORF">C5167_016933</name>
</gene>
<keyword evidence="2" id="KW-0732">Signal</keyword>
<keyword evidence="3" id="KW-0378">Hydrolase</keyword>
<dbReference type="InterPro" id="IPR006693">
    <property type="entry name" value="AB_hydrolase_lipase"/>
</dbReference>
<accession>A0A4Y7IL52</accession>
<keyword evidence="8" id="KW-0472">Membrane</keyword>
<dbReference type="InterPro" id="IPR025483">
    <property type="entry name" value="Lipase_euk"/>
</dbReference>
<keyword evidence="8" id="KW-0812">Transmembrane</keyword>
<dbReference type="GO" id="GO:0016788">
    <property type="term" value="F:hydrolase activity, acting on ester bonds"/>
    <property type="evidence" value="ECO:0007669"/>
    <property type="project" value="InterPro"/>
</dbReference>
<evidence type="ECO:0000256" key="6">
    <source>
        <dbReference type="ARBA" id="ARBA00023180"/>
    </source>
</evidence>
<feature type="active site" description="Charge relay system" evidence="7">
    <location>
        <position position="351"/>
    </location>
</feature>
<comment type="similarity">
    <text evidence="1">Belongs to the AB hydrolase superfamily. Lipase family.</text>
</comment>
<feature type="domain" description="Partial AB-hydrolase lipase" evidence="9">
    <location>
        <begin position="49"/>
        <end position="108"/>
    </location>
</feature>
<dbReference type="Pfam" id="PF04083">
    <property type="entry name" value="Abhydro_lipase"/>
    <property type="match status" value="1"/>
</dbReference>